<dbReference type="GO" id="GO:0070475">
    <property type="term" value="P:rRNA base methylation"/>
    <property type="evidence" value="ECO:0007669"/>
    <property type="project" value="TreeGrafter"/>
</dbReference>
<evidence type="ECO:0000256" key="4">
    <source>
        <dbReference type="PROSITE-ProRule" id="PRU01024"/>
    </source>
</evidence>
<dbReference type="NCBIfam" id="TIGR00479">
    <property type="entry name" value="rumA"/>
    <property type="match status" value="1"/>
</dbReference>
<dbReference type="AlphaFoldDB" id="A0A1P9WSJ1"/>
<dbReference type="GO" id="GO:0070041">
    <property type="term" value="F:rRNA (uridine-C5-)-methyltransferase activity"/>
    <property type="evidence" value="ECO:0007669"/>
    <property type="project" value="TreeGrafter"/>
</dbReference>
<evidence type="ECO:0000313" key="7">
    <source>
        <dbReference type="Proteomes" id="UP000187941"/>
    </source>
</evidence>
<dbReference type="Gene3D" id="2.40.50.140">
    <property type="entry name" value="Nucleic acid-binding proteins"/>
    <property type="match status" value="1"/>
</dbReference>
<evidence type="ECO:0000256" key="1">
    <source>
        <dbReference type="ARBA" id="ARBA00022603"/>
    </source>
</evidence>
<keyword evidence="1 4" id="KW-0489">Methyltransferase</keyword>
<evidence type="ECO:0000256" key="2">
    <source>
        <dbReference type="ARBA" id="ARBA00022679"/>
    </source>
</evidence>
<accession>A0A1P9WSJ1</accession>
<evidence type="ECO:0000256" key="5">
    <source>
        <dbReference type="PROSITE-ProRule" id="PRU10015"/>
    </source>
</evidence>
<keyword evidence="3 4" id="KW-0949">S-adenosyl-L-methionine</keyword>
<dbReference type="InterPro" id="IPR030390">
    <property type="entry name" value="MeTrfase_TrmA_AS"/>
</dbReference>
<reference evidence="6 7" key="1">
    <citation type="submission" date="2016-01" db="EMBL/GenBank/DDBJ databases">
        <authorList>
            <person name="Oliw E.H."/>
        </authorList>
    </citation>
    <scope>NUCLEOTIDE SEQUENCE [LARGE SCALE GENOMIC DNA]</scope>
    <source>
        <strain evidence="6 7">DY10</strain>
    </source>
</reference>
<dbReference type="Gene3D" id="2.40.50.1070">
    <property type="match status" value="1"/>
</dbReference>
<dbReference type="OrthoDB" id="9804590at2"/>
<feature type="binding site" evidence="4">
    <location>
        <position position="363"/>
    </location>
    <ligand>
        <name>S-adenosyl-L-methionine</name>
        <dbReference type="ChEBI" id="CHEBI:59789"/>
    </ligand>
</feature>
<dbReference type="InterPro" id="IPR012340">
    <property type="entry name" value="NA-bd_OB-fold"/>
</dbReference>
<dbReference type="STRING" id="1178516.AWR27_02795"/>
<feature type="active site" description="Nucleophile" evidence="4">
    <location>
        <position position="439"/>
    </location>
</feature>
<keyword evidence="7" id="KW-1185">Reference proteome</keyword>
<evidence type="ECO:0000256" key="3">
    <source>
        <dbReference type="ARBA" id="ARBA00022691"/>
    </source>
</evidence>
<comment type="similarity">
    <text evidence="4">Belongs to the class I-like SAM-binding methyltransferase superfamily. RNA M5U methyltransferase family.</text>
</comment>
<sequence length="482" mass="54194">MRRKSHKAPERLYGIRIDAVVAEGKCIVRTDEGVIFVENPTGGPGVAPGDVVDLRITNKKKQYREAVAETVHERSKVRAEPFCEHFGTCGGCKWQHIRYDEQLRFKQQQVVDQLTRIGKVPLPDIRPILAAHPTQYYRNKLEFTCAEGRWLTQAEAATDLPMDPRALGFHVPGRFDKVLPIRHCYLQPDPSNAIRLAVADYAFRHDMTMYNLKLHTGFLRTLIIRTADTTQQVMVTVQVAQDDPNQLNGLLTFLQTEFSQITSLNYILNTKKNDSYQDQEVVNWAGKPYIEETMDDGSGQPLTFRVGPKSFYQTNAQQAFSLYKVARAGAALTGQECVYDLYTGTGTIALFVARQAREVVGVEYVEASVADARVNADINGITNARFYAGDMRDILTESFFDQHGRPDVVITDPPRAGMDEAVTRQLLQAAPRRIVYVSCNTATQARDLGILDEGYTVTDVQPVDMFPHTHHVENVVVLERKG</sequence>
<dbReference type="InterPro" id="IPR010280">
    <property type="entry name" value="U5_MeTrfase_fam"/>
</dbReference>
<dbReference type="Proteomes" id="UP000187941">
    <property type="component" value="Chromosome"/>
</dbReference>
<keyword evidence="2 4" id="KW-0808">Transferase</keyword>
<proteinExistence type="inferred from homology"/>
<dbReference type="KEGG" id="smon:AWR27_02795"/>
<evidence type="ECO:0000313" key="6">
    <source>
        <dbReference type="EMBL" id="AQG78355.1"/>
    </source>
</evidence>
<dbReference type="PROSITE" id="PS01231">
    <property type="entry name" value="TRMA_2"/>
    <property type="match status" value="1"/>
</dbReference>
<dbReference type="SUPFAM" id="SSF53335">
    <property type="entry name" value="S-adenosyl-L-methionine-dependent methyltransferases"/>
    <property type="match status" value="1"/>
</dbReference>
<feature type="binding site" evidence="4">
    <location>
        <position position="342"/>
    </location>
    <ligand>
        <name>S-adenosyl-L-methionine</name>
        <dbReference type="ChEBI" id="CHEBI:59789"/>
    </ligand>
</feature>
<organism evidence="6 7">
    <name type="scientific">Spirosoma montaniterrae</name>
    <dbReference type="NCBI Taxonomy" id="1178516"/>
    <lineage>
        <taxon>Bacteria</taxon>
        <taxon>Pseudomonadati</taxon>
        <taxon>Bacteroidota</taxon>
        <taxon>Cytophagia</taxon>
        <taxon>Cytophagales</taxon>
        <taxon>Cytophagaceae</taxon>
        <taxon>Spirosoma</taxon>
    </lineage>
</organism>
<dbReference type="PROSITE" id="PS51687">
    <property type="entry name" value="SAM_MT_RNA_M5U"/>
    <property type="match status" value="1"/>
</dbReference>
<dbReference type="Gene3D" id="3.40.50.150">
    <property type="entry name" value="Vaccinia Virus protein VP39"/>
    <property type="match status" value="1"/>
</dbReference>
<feature type="binding site" evidence="4">
    <location>
        <position position="313"/>
    </location>
    <ligand>
        <name>S-adenosyl-L-methionine</name>
        <dbReference type="ChEBI" id="CHEBI:59789"/>
    </ligand>
</feature>
<dbReference type="PROSITE" id="PS01230">
    <property type="entry name" value="TRMA_1"/>
    <property type="match status" value="1"/>
</dbReference>
<feature type="binding site" evidence="4">
    <location>
        <position position="412"/>
    </location>
    <ligand>
        <name>S-adenosyl-L-methionine</name>
        <dbReference type="ChEBI" id="CHEBI:59789"/>
    </ligand>
</feature>
<gene>
    <name evidence="6" type="ORF">AWR27_02795</name>
</gene>
<dbReference type="InterPro" id="IPR030391">
    <property type="entry name" value="MeTrfase_TrmA_CS"/>
</dbReference>
<name>A0A1P9WSJ1_9BACT</name>
<feature type="active site" evidence="5">
    <location>
        <position position="439"/>
    </location>
</feature>
<dbReference type="PANTHER" id="PTHR11061">
    <property type="entry name" value="RNA M5U METHYLTRANSFERASE"/>
    <property type="match status" value="1"/>
</dbReference>
<dbReference type="EMBL" id="CP014263">
    <property type="protein sequence ID" value="AQG78355.1"/>
    <property type="molecule type" value="Genomic_DNA"/>
</dbReference>
<dbReference type="InterPro" id="IPR029063">
    <property type="entry name" value="SAM-dependent_MTases_sf"/>
</dbReference>
<dbReference type="PANTHER" id="PTHR11061:SF30">
    <property type="entry name" value="TRNA (URACIL(54)-C(5))-METHYLTRANSFERASE"/>
    <property type="match status" value="1"/>
</dbReference>
<dbReference type="Pfam" id="PF05958">
    <property type="entry name" value="tRNA_U5-meth_tr"/>
    <property type="match status" value="1"/>
</dbReference>
<dbReference type="CDD" id="cd02440">
    <property type="entry name" value="AdoMet_MTases"/>
    <property type="match status" value="1"/>
</dbReference>
<dbReference type="FunFam" id="3.40.50.150:FF:000009">
    <property type="entry name" value="23S rRNA (Uracil(1939)-C(5))-methyltransferase RlmD"/>
    <property type="match status" value="1"/>
</dbReference>
<protein>
    <submittedName>
        <fullName evidence="6">RNA methyltransferase</fullName>
    </submittedName>
</protein>
<dbReference type="RefSeq" id="WP_077129797.1">
    <property type="nucleotide sequence ID" value="NZ_CP014263.1"/>
</dbReference>